<evidence type="ECO:0000256" key="3">
    <source>
        <dbReference type="ARBA" id="ARBA00022617"/>
    </source>
</evidence>
<feature type="domain" description="Nitrite/Sulfite reductase ferredoxin-like" evidence="10">
    <location>
        <begin position="107"/>
        <end position="165"/>
    </location>
</feature>
<dbReference type="PANTHER" id="PTHR32439">
    <property type="entry name" value="FERREDOXIN--NITRITE REDUCTASE, CHLOROPLASTIC"/>
    <property type="match status" value="1"/>
</dbReference>
<evidence type="ECO:0000256" key="6">
    <source>
        <dbReference type="ARBA" id="ARBA00023004"/>
    </source>
</evidence>
<evidence type="ECO:0000256" key="2">
    <source>
        <dbReference type="ARBA" id="ARBA00022485"/>
    </source>
</evidence>
<dbReference type="EMBL" id="JAAIKB010000033">
    <property type="protein sequence ID" value="NGM24347.1"/>
    <property type="molecule type" value="Genomic_DNA"/>
</dbReference>
<feature type="domain" description="Nitrite/Sulfite reductase ferredoxin-like" evidence="10">
    <location>
        <begin position="351"/>
        <end position="417"/>
    </location>
</feature>
<dbReference type="InterPro" id="IPR012798">
    <property type="entry name" value="Cbl_synth_CobG-like"/>
</dbReference>
<dbReference type="RefSeq" id="WP_164698257.1">
    <property type="nucleotide sequence ID" value="NZ_JAAIKB010000033.1"/>
</dbReference>
<proteinExistence type="inferred from homology"/>
<dbReference type="Pfam" id="PF03460">
    <property type="entry name" value="NIR_SIR_ferr"/>
    <property type="match status" value="2"/>
</dbReference>
<sequence>MTDAPFSAEQQEYLKGFMAGVEARRGSLLPETETGAPPDALRAAQDATLARGGKLAPQEEAKRERHPLDRWDEMTARAGAGRFPKPMEDFIGRYHGLFFVGPVQNAFMCRLRIPGGILSAAKLEGIASIAEDCAGGYADVTTRANLQLREIPAGKGVEVVERLADLGIVPRGTGADNIRNITASPTAGIDAQELVDTRPLVRALHHHILNTRDLFALPRKFNIAVSGGGAVEVLEETNDISLRAVETPAGLRYRLTLGGITGHRDFARPTGVVVRPEEAVRVCDAVLRVFIAEGDRADRKKARLKYVLDRMGIEAFLGLVEQRLGTALERAEEAALRPAAPPAKHGHLGIHAQRQPGLRYIGLVTPVGRLTAAQLRGIADLARRFGSGTIRLTVWQNLLVSDIADADVEAACEAIAALGLSWQASNIRGGLVACTGAAGCKFASSHTKQHAAALADFLDARIAVDAPVNIHLTGCHHSCAQHYIADIGLLGAKVERGEELVEGYDLHVGGGAGPEQKIGRLVLPKIAADTLNDTVLALLRAWMQGRAPGESFQLFTARHDDTAIAAMARVTEDAA</sequence>
<dbReference type="InterPro" id="IPR051329">
    <property type="entry name" value="NIR_SIR_4Fe-4S"/>
</dbReference>
<feature type="compositionally biased region" description="Basic and acidic residues" evidence="8">
    <location>
        <begin position="57"/>
        <end position="69"/>
    </location>
</feature>
<evidence type="ECO:0000259" key="10">
    <source>
        <dbReference type="Pfam" id="PF03460"/>
    </source>
</evidence>
<name>A0A6M1LW14_9PROT</name>
<keyword evidence="6" id="KW-0408">Iron</keyword>
<dbReference type="GO" id="GO:0020037">
    <property type="term" value="F:heme binding"/>
    <property type="evidence" value="ECO:0007669"/>
    <property type="project" value="InterPro"/>
</dbReference>
<evidence type="ECO:0000256" key="4">
    <source>
        <dbReference type="ARBA" id="ARBA00022723"/>
    </source>
</evidence>
<dbReference type="PROSITE" id="PS00365">
    <property type="entry name" value="NIR_SIR"/>
    <property type="match status" value="1"/>
</dbReference>
<evidence type="ECO:0000259" key="9">
    <source>
        <dbReference type="Pfam" id="PF01077"/>
    </source>
</evidence>
<keyword evidence="7" id="KW-0411">Iron-sulfur</keyword>
<dbReference type="Gene3D" id="3.30.413.10">
    <property type="entry name" value="Sulfite Reductase Hemoprotein, domain 1"/>
    <property type="match status" value="2"/>
</dbReference>
<evidence type="ECO:0000313" key="11">
    <source>
        <dbReference type="EMBL" id="NGM24347.1"/>
    </source>
</evidence>
<dbReference type="SUPFAM" id="SSF56014">
    <property type="entry name" value="Nitrite and sulphite reductase 4Fe-4S domain-like"/>
    <property type="match status" value="2"/>
</dbReference>
<dbReference type="GO" id="GO:0046872">
    <property type="term" value="F:metal ion binding"/>
    <property type="evidence" value="ECO:0007669"/>
    <property type="project" value="UniProtKB-KW"/>
</dbReference>
<dbReference type="Pfam" id="PF01077">
    <property type="entry name" value="NIR_SIR"/>
    <property type="match status" value="2"/>
</dbReference>
<evidence type="ECO:0000256" key="1">
    <source>
        <dbReference type="ARBA" id="ARBA00010429"/>
    </source>
</evidence>
<dbReference type="NCBIfam" id="NF007126">
    <property type="entry name" value="PRK09567.1"/>
    <property type="match status" value="1"/>
</dbReference>
<keyword evidence="4" id="KW-0479">Metal-binding</keyword>
<dbReference type="NCBIfam" id="TIGR02435">
    <property type="entry name" value="CobG"/>
    <property type="match status" value="1"/>
</dbReference>
<keyword evidence="3" id="KW-0349">Heme</keyword>
<dbReference type="InterPro" id="IPR036136">
    <property type="entry name" value="Nit/Sulf_reduc_fer-like_dom_sf"/>
</dbReference>
<evidence type="ECO:0000256" key="7">
    <source>
        <dbReference type="ARBA" id="ARBA00023014"/>
    </source>
</evidence>
<evidence type="ECO:0000256" key="5">
    <source>
        <dbReference type="ARBA" id="ARBA00023002"/>
    </source>
</evidence>
<accession>A0A6M1LW14</accession>
<dbReference type="InterPro" id="IPR006067">
    <property type="entry name" value="NO2/SO3_Rdtase_4Fe4S_dom"/>
</dbReference>
<comment type="similarity">
    <text evidence="1">Belongs to the nitrite and sulfite reductase 4Fe-4S domain family.</text>
</comment>
<protein>
    <submittedName>
        <fullName evidence="11">NirA family protein</fullName>
    </submittedName>
</protein>
<feature type="region of interest" description="Disordered" evidence="8">
    <location>
        <begin position="49"/>
        <end position="69"/>
    </location>
</feature>
<dbReference type="InterPro" id="IPR045854">
    <property type="entry name" value="NO2/SO3_Rdtase_4Fe4S_sf"/>
</dbReference>
<dbReference type="PANTHER" id="PTHR32439:SF0">
    <property type="entry name" value="FERREDOXIN--NITRITE REDUCTASE, CHLOROPLASTIC"/>
    <property type="match status" value="1"/>
</dbReference>
<keyword evidence="2" id="KW-0004">4Fe-4S</keyword>
<feature type="domain" description="Nitrite/sulphite reductase 4Fe-4S" evidence="9">
    <location>
        <begin position="431"/>
        <end position="545"/>
    </location>
</feature>
<evidence type="ECO:0000313" key="12">
    <source>
        <dbReference type="Proteomes" id="UP000475385"/>
    </source>
</evidence>
<evidence type="ECO:0000256" key="8">
    <source>
        <dbReference type="SAM" id="MobiDB-lite"/>
    </source>
</evidence>
<comment type="caution">
    <text evidence="11">The sequence shown here is derived from an EMBL/GenBank/DDBJ whole genome shotgun (WGS) entry which is preliminary data.</text>
</comment>
<dbReference type="Proteomes" id="UP000475385">
    <property type="component" value="Unassembled WGS sequence"/>
</dbReference>
<keyword evidence="5" id="KW-0560">Oxidoreductase</keyword>
<dbReference type="SUPFAM" id="SSF55124">
    <property type="entry name" value="Nitrite/Sulfite reductase N-terminal domain-like"/>
    <property type="match status" value="2"/>
</dbReference>
<dbReference type="AlphaFoldDB" id="A0A6M1LW14"/>
<dbReference type="GO" id="GO:0051539">
    <property type="term" value="F:4 iron, 4 sulfur cluster binding"/>
    <property type="evidence" value="ECO:0007669"/>
    <property type="project" value="UniProtKB-KW"/>
</dbReference>
<organism evidence="11 12">
    <name type="scientific">Falsiroseomonas algicola</name>
    <dbReference type="NCBI Taxonomy" id="2716930"/>
    <lineage>
        <taxon>Bacteria</taxon>
        <taxon>Pseudomonadati</taxon>
        <taxon>Pseudomonadota</taxon>
        <taxon>Alphaproteobacteria</taxon>
        <taxon>Acetobacterales</taxon>
        <taxon>Roseomonadaceae</taxon>
        <taxon>Falsiroseomonas</taxon>
    </lineage>
</organism>
<gene>
    <name evidence="11" type="ORF">G3576_30445</name>
</gene>
<reference evidence="11 12" key="1">
    <citation type="submission" date="2020-02" db="EMBL/GenBank/DDBJ databases">
        <authorList>
            <person name="Kim H.M."/>
            <person name="Jeon C.O."/>
        </authorList>
    </citation>
    <scope>NUCLEOTIDE SEQUENCE [LARGE SCALE GENOMIC DNA]</scope>
    <source>
        <strain evidence="11 12">PeD5</strain>
    </source>
</reference>
<keyword evidence="12" id="KW-1185">Reference proteome</keyword>
<dbReference type="InterPro" id="IPR005117">
    <property type="entry name" value="NiRdtase/SiRdtase_haem-b_fer"/>
</dbReference>
<dbReference type="Gene3D" id="3.90.480.10">
    <property type="entry name" value="Sulfite Reductase Hemoprotein,Domain 2"/>
    <property type="match status" value="1"/>
</dbReference>
<reference evidence="11 12" key="2">
    <citation type="submission" date="2020-03" db="EMBL/GenBank/DDBJ databases">
        <title>Roseomonas stagni sp. nov., isolated from pond water in Japan.</title>
        <authorList>
            <person name="Furuhata K."/>
            <person name="Miyamoto H."/>
            <person name="Goto K."/>
        </authorList>
    </citation>
    <scope>NUCLEOTIDE SEQUENCE [LARGE SCALE GENOMIC DNA]</scope>
    <source>
        <strain evidence="11 12">PeD5</strain>
    </source>
</reference>
<feature type="domain" description="Nitrite/sulphite reductase 4Fe-4S" evidence="9">
    <location>
        <begin position="175"/>
        <end position="326"/>
    </location>
</feature>
<dbReference type="PRINTS" id="PR00397">
    <property type="entry name" value="SIROHAEM"/>
</dbReference>
<dbReference type="InterPro" id="IPR006066">
    <property type="entry name" value="NO2/SO3_Rdtase_FeS/sirohaem_BS"/>
</dbReference>
<dbReference type="GO" id="GO:0016491">
    <property type="term" value="F:oxidoreductase activity"/>
    <property type="evidence" value="ECO:0007669"/>
    <property type="project" value="UniProtKB-KW"/>
</dbReference>